<dbReference type="InterPro" id="IPR029787">
    <property type="entry name" value="Nucleotide_cyclase"/>
</dbReference>
<evidence type="ECO:0000313" key="4">
    <source>
        <dbReference type="Proteomes" id="UP000318661"/>
    </source>
</evidence>
<comment type="caution">
    <text evidence="3">The sequence shown here is derived from an EMBL/GenBank/DDBJ whole genome shotgun (WGS) entry which is preliminary data.</text>
</comment>
<dbReference type="Gene3D" id="3.30.70.270">
    <property type="match status" value="1"/>
</dbReference>
<dbReference type="InterPro" id="IPR003018">
    <property type="entry name" value="GAF"/>
</dbReference>
<dbReference type="SMART" id="SM00065">
    <property type="entry name" value="GAF"/>
    <property type="match status" value="1"/>
</dbReference>
<dbReference type="SUPFAM" id="SSF55781">
    <property type="entry name" value="GAF domain-like"/>
    <property type="match status" value="1"/>
</dbReference>
<feature type="domain" description="GGDEF" evidence="2">
    <location>
        <begin position="235"/>
        <end position="347"/>
    </location>
</feature>
<reference evidence="3 4" key="1">
    <citation type="journal article" date="2019" name="Nat. Microbiol.">
        <title>Mediterranean grassland soil C-N compound turnover is dependent on rainfall and depth, and is mediated by genomically divergent microorganisms.</title>
        <authorList>
            <person name="Diamond S."/>
            <person name="Andeer P.F."/>
            <person name="Li Z."/>
            <person name="Crits-Christoph A."/>
            <person name="Burstein D."/>
            <person name="Anantharaman K."/>
            <person name="Lane K.R."/>
            <person name="Thomas B.C."/>
            <person name="Pan C."/>
            <person name="Northen T.R."/>
            <person name="Banfield J.F."/>
        </authorList>
    </citation>
    <scope>NUCLEOTIDE SEQUENCE [LARGE SCALE GENOMIC DNA]</scope>
    <source>
        <strain evidence="3">NP_2</strain>
    </source>
</reference>
<dbReference type="InterPro" id="IPR000160">
    <property type="entry name" value="GGDEF_dom"/>
</dbReference>
<feature type="region of interest" description="Disordered" evidence="1">
    <location>
        <begin position="1"/>
        <end position="35"/>
    </location>
</feature>
<evidence type="ECO:0000259" key="2">
    <source>
        <dbReference type="PROSITE" id="PS50887"/>
    </source>
</evidence>
<name>A0A537LHB8_9BACT</name>
<dbReference type="InterPro" id="IPR043128">
    <property type="entry name" value="Rev_trsase/Diguanyl_cyclase"/>
</dbReference>
<dbReference type="Gene3D" id="3.30.450.40">
    <property type="match status" value="1"/>
</dbReference>
<gene>
    <name evidence="3" type="ORF">E6G99_06850</name>
</gene>
<dbReference type="AlphaFoldDB" id="A0A537LHB8"/>
<dbReference type="Pfam" id="PF13185">
    <property type="entry name" value="GAF_2"/>
    <property type="match status" value="1"/>
</dbReference>
<dbReference type="SUPFAM" id="SSF55073">
    <property type="entry name" value="Nucleotide cyclase"/>
    <property type="match status" value="1"/>
</dbReference>
<dbReference type="SMART" id="SM00267">
    <property type="entry name" value="GGDEF"/>
    <property type="match status" value="1"/>
</dbReference>
<accession>A0A537LHB8</accession>
<protein>
    <submittedName>
        <fullName evidence="3">GAF domain-containing protein</fullName>
    </submittedName>
</protein>
<dbReference type="EMBL" id="VBAJ01000181">
    <property type="protein sequence ID" value="TMJ07385.1"/>
    <property type="molecule type" value="Genomic_DNA"/>
</dbReference>
<evidence type="ECO:0000313" key="3">
    <source>
        <dbReference type="EMBL" id="TMJ07385.1"/>
    </source>
</evidence>
<organism evidence="3 4">
    <name type="scientific">Candidatus Segetimicrobium genomatis</name>
    <dbReference type="NCBI Taxonomy" id="2569760"/>
    <lineage>
        <taxon>Bacteria</taxon>
        <taxon>Bacillati</taxon>
        <taxon>Candidatus Sysuimicrobiota</taxon>
        <taxon>Candidatus Sysuimicrobiia</taxon>
        <taxon>Candidatus Sysuimicrobiales</taxon>
        <taxon>Candidatus Segetimicrobiaceae</taxon>
        <taxon>Candidatus Segetimicrobium</taxon>
    </lineage>
</organism>
<proteinExistence type="predicted"/>
<dbReference type="InterPro" id="IPR029016">
    <property type="entry name" value="GAF-like_dom_sf"/>
</dbReference>
<dbReference type="PROSITE" id="PS50887">
    <property type="entry name" value="GGDEF"/>
    <property type="match status" value="1"/>
</dbReference>
<sequence length="347" mass="37972">MAQRSRRSRSQPERAPAYAPDSGSAGGESAPRNGQGLATEAEEMALRLECVKLADEQLPLRLAYTRYLDLVHRTLSFEHGTLYVTEWTSGRLLPVAVRGNRVELADRIRFARGSGLSAWVAQEGRPVVIPDPGSNGHRSPFGDAALRAFLAFPLVQRGIVAGVLALARTDRTFTEGEFERLGRLAESLAQTLSKLRREERLRELVYRDGETGLSNSHHFTARLEEELQRTRQHTTEFAVALLEVDIAAGPERAAVVGALTHHVAAAMRTCDLAANLGGRRFGLLFAGLDREKASIIVDRVVRVAQRELRQTTVSPLPMRLSVVGSAEQDESPDALLQRAASALADIS</sequence>
<evidence type="ECO:0000256" key="1">
    <source>
        <dbReference type="SAM" id="MobiDB-lite"/>
    </source>
</evidence>
<dbReference type="Proteomes" id="UP000318661">
    <property type="component" value="Unassembled WGS sequence"/>
</dbReference>